<sequence>MMRRQKNKSSRKPGFTLIELLIVILIVGILATIAIVSYGNAREKARAAKMAADMKQIETALHVWASTEGRTTWWLEDDWGDASNYRTIDYLTKNTSLGEWLPSDLKVDSYLYSYDNEGDTSDTNGDGCADSAVYYGVNLVILNKALISTAEQLDKQIDGGDGERCGKIVWNTAADGYYSILYKLGNNSNDL</sequence>
<reference evidence="4" key="1">
    <citation type="submission" date="2017-09" db="EMBL/GenBank/DDBJ databases">
        <title>Depth-based differentiation of microbial function through sediment-hosted aquifers and enrichment of novel symbionts in the deep terrestrial subsurface.</title>
        <authorList>
            <person name="Probst A.J."/>
            <person name="Ladd B."/>
            <person name="Jarett J.K."/>
            <person name="Geller-Mcgrath D.E."/>
            <person name="Sieber C.M.K."/>
            <person name="Emerson J.B."/>
            <person name="Anantharaman K."/>
            <person name="Thomas B.C."/>
            <person name="Malmstrom R."/>
            <person name="Stieglmeier M."/>
            <person name="Klingl A."/>
            <person name="Woyke T."/>
            <person name="Ryan C.M."/>
            <person name="Banfield J.F."/>
        </authorList>
    </citation>
    <scope>NUCLEOTIDE SEQUENCE [LARGE SCALE GENOMIC DNA]</scope>
</reference>
<dbReference type="GO" id="GO:0015628">
    <property type="term" value="P:protein secretion by the type II secretion system"/>
    <property type="evidence" value="ECO:0007669"/>
    <property type="project" value="InterPro"/>
</dbReference>
<organism evidence="3 4">
    <name type="scientific">Candidatus Berkelbacteria bacterium CG10_big_fil_rev_8_21_14_0_10_43_13</name>
    <dbReference type="NCBI Taxonomy" id="1974514"/>
    <lineage>
        <taxon>Bacteria</taxon>
        <taxon>Candidatus Berkelbacteria</taxon>
    </lineage>
</organism>
<keyword evidence="1" id="KW-0488">Methylation</keyword>
<keyword evidence="2" id="KW-0472">Membrane</keyword>
<dbReference type="Proteomes" id="UP000231382">
    <property type="component" value="Unassembled WGS sequence"/>
</dbReference>
<name>A0A2H0W7M4_9BACT</name>
<proteinExistence type="predicted"/>
<dbReference type="InterPro" id="IPR012902">
    <property type="entry name" value="N_methyl_site"/>
</dbReference>
<dbReference type="AlphaFoldDB" id="A0A2H0W7M4"/>
<evidence type="ECO:0000256" key="1">
    <source>
        <dbReference type="ARBA" id="ARBA00022481"/>
    </source>
</evidence>
<evidence type="ECO:0000313" key="4">
    <source>
        <dbReference type="Proteomes" id="UP000231382"/>
    </source>
</evidence>
<dbReference type="EMBL" id="PEZW01000001">
    <property type="protein sequence ID" value="PIS08080.1"/>
    <property type="molecule type" value="Genomic_DNA"/>
</dbReference>
<dbReference type="Gene3D" id="3.30.700.10">
    <property type="entry name" value="Glycoprotein, Type 4 Pilin"/>
    <property type="match status" value="1"/>
</dbReference>
<keyword evidence="2" id="KW-1133">Transmembrane helix</keyword>
<protein>
    <recommendedName>
        <fullName evidence="5">Type II secretion system protein GspG C-terminal domain-containing protein</fullName>
    </recommendedName>
</protein>
<dbReference type="NCBIfam" id="TIGR02532">
    <property type="entry name" value="IV_pilin_GFxxxE"/>
    <property type="match status" value="1"/>
</dbReference>
<gene>
    <name evidence="3" type="ORF">COT78_00055</name>
</gene>
<accession>A0A2H0W7M4</accession>
<feature type="transmembrane region" description="Helical" evidence="2">
    <location>
        <begin position="20"/>
        <end position="39"/>
    </location>
</feature>
<dbReference type="PANTHER" id="PTHR30093">
    <property type="entry name" value="GENERAL SECRETION PATHWAY PROTEIN G"/>
    <property type="match status" value="1"/>
</dbReference>
<dbReference type="InterPro" id="IPR045584">
    <property type="entry name" value="Pilin-like"/>
</dbReference>
<comment type="caution">
    <text evidence="3">The sequence shown here is derived from an EMBL/GenBank/DDBJ whole genome shotgun (WGS) entry which is preliminary data.</text>
</comment>
<evidence type="ECO:0000256" key="2">
    <source>
        <dbReference type="SAM" id="Phobius"/>
    </source>
</evidence>
<dbReference type="Pfam" id="PF07963">
    <property type="entry name" value="N_methyl"/>
    <property type="match status" value="1"/>
</dbReference>
<dbReference type="InterPro" id="IPR000983">
    <property type="entry name" value="Bac_GSPG_pilin"/>
</dbReference>
<dbReference type="PRINTS" id="PR00813">
    <property type="entry name" value="BCTERIALGSPG"/>
</dbReference>
<dbReference type="SUPFAM" id="SSF54523">
    <property type="entry name" value="Pili subunits"/>
    <property type="match status" value="1"/>
</dbReference>
<dbReference type="GO" id="GO:0015627">
    <property type="term" value="C:type II protein secretion system complex"/>
    <property type="evidence" value="ECO:0007669"/>
    <property type="project" value="InterPro"/>
</dbReference>
<evidence type="ECO:0008006" key="5">
    <source>
        <dbReference type="Google" id="ProtNLM"/>
    </source>
</evidence>
<evidence type="ECO:0000313" key="3">
    <source>
        <dbReference type="EMBL" id="PIS08080.1"/>
    </source>
</evidence>
<keyword evidence="2" id="KW-0812">Transmembrane</keyword>